<name>A0A0N5BV85_STREA</name>
<evidence type="ECO:0000313" key="2">
    <source>
        <dbReference type="Proteomes" id="UP000046392"/>
    </source>
</evidence>
<organism evidence="2 3">
    <name type="scientific">Strongyloides papillosus</name>
    <name type="common">Intestinal threadworm</name>
    <dbReference type="NCBI Taxonomy" id="174720"/>
    <lineage>
        <taxon>Eukaryota</taxon>
        <taxon>Metazoa</taxon>
        <taxon>Ecdysozoa</taxon>
        <taxon>Nematoda</taxon>
        <taxon>Chromadorea</taxon>
        <taxon>Rhabditida</taxon>
        <taxon>Tylenchina</taxon>
        <taxon>Panagrolaimomorpha</taxon>
        <taxon>Strongyloidoidea</taxon>
        <taxon>Strongyloididae</taxon>
        <taxon>Strongyloides</taxon>
    </lineage>
</organism>
<accession>A0A0N5BV85</accession>
<reference evidence="3" key="1">
    <citation type="submission" date="2017-02" db="UniProtKB">
        <authorList>
            <consortium name="WormBaseParasite"/>
        </authorList>
    </citation>
    <scope>IDENTIFICATION</scope>
</reference>
<keyword evidence="1" id="KW-0732">Signal</keyword>
<dbReference type="AlphaFoldDB" id="A0A0N5BV85"/>
<proteinExistence type="predicted"/>
<evidence type="ECO:0000313" key="3">
    <source>
        <dbReference type="WBParaSite" id="SPAL_0000975000.1"/>
    </source>
</evidence>
<protein>
    <submittedName>
        <fullName evidence="3">Peptidase A1 domain-containing protein</fullName>
    </submittedName>
</protein>
<feature type="chain" id="PRO_5005895049" evidence="1">
    <location>
        <begin position="20"/>
        <end position="255"/>
    </location>
</feature>
<dbReference type="Proteomes" id="UP000046392">
    <property type="component" value="Unplaced"/>
</dbReference>
<evidence type="ECO:0000256" key="1">
    <source>
        <dbReference type="SAM" id="SignalP"/>
    </source>
</evidence>
<sequence length="255" mass="28176">MYLYSLSLFLFFIKCITLSICVLRNRPRGLGLLTLPTGVVDERTAPFVPNMYVAGDKATNKAQSVPALHLPGQKATFSGRSSFNPFTQAVAATFNEDLTDSWGAGFAVQGVNSYGLHVKENFDQFADLDFEKSDGGYQPFVIGLATGAEYDLKKIREVAGHLDLPILGLNELFDLDGQILLKGFGNGILQSSIDFPLILSDPVERFPGHFKYLNYMADRSMQYGHVVPSTNLFLLDRKKIVDRLINNKANPTMIG</sequence>
<keyword evidence="2" id="KW-1185">Reference proteome</keyword>
<feature type="signal peptide" evidence="1">
    <location>
        <begin position="1"/>
        <end position="19"/>
    </location>
</feature>
<dbReference type="WBParaSite" id="SPAL_0000975000.1">
    <property type="protein sequence ID" value="SPAL_0000975000.1"/>
    <property type="gene ID" value="SPAL_0000975000"/>
</dbReference>